<keyword evidence="2" id="KW-1185">Reference proteome</keyword>
<organism evidence="1 2">
    <name type="scientific">Kineosporia mesophila</name>
    <dbReference type="NCBI Taxonomy" id="566012"/>
    <lineage>
        <taxon>Bacteria</taxon>
        <taxon>Bacillati</taxon>
        <taxon>Actinomycetota</taxon>
        <taxon>Actinomycetes</taxon>
        <taxon>Kineosporiales</taxon>
        <taxon>Kineosporiaceae</taxon>
        <taxon>Kineosporia</taxon>
    </lineage>
</organism>
<name>A0ABP6ZXP5_9ACTN</name>
<reference evidence="2" key="1">
    <citation type="journal article" date="2019" name="Int. J. Syst. Evol. Microbiol.">
        <title>The Global Catalogue of Microorganisms (GCM) 10K type strain sequencing project: providing services to taxonomists for standard genome sequencing and annotation.</title>
        <authorList>
            <consortium name="The Broad Institute Genomics Platform"/>
            <consortium name="The Broad Institute Genome Sequencing Center for Infectious Disease"/>
            <person name="Wu L."/>
            <person name="Ma J."/>
        </authorList>
    </citation>
    <scope>NUCLEOTIDE SEQUENCE [LARGE SCALE GENOMIC DNA]</scope>
    <source>
        <strain evidence="2">JCM 16902</strain>
    </source>
</reference>
<proteinExistence type="predicted"/>
<comment type="caution">
    <text evidence="1">The sequence shown here is derived from an EMBL/GenBank/DDBJ whole genome shotgun (WGS) entry which is preliminary data.</text>
</comment>
<evidence type="ECO:0000313" key="2">
    <source>
        <dbReference type="Proteomes" id="UP001501074"/>
    </source>
</evidence>
<sequence length="113" mass="12304">MQQLPCTPNSTIRRIRPIRGRLVADTGRKSRYTTSRELHMAVAIDLTKALDKGFESSSITEILDAPVSALSGVTKAHAEHLAADFNIKTVRDLGTNKFYALAASLVTLEAHQG</sequence>
<evidence type="ECO:0000313" key="1">
    <source>
        <dbReference type="EMBL" id="GAA3621989.1"/>
    </source>
</evidence>
<protein>
    <submittedName>
        <fullName evidence="1">Uncharacterized protein</fullName>
    </submittedName>
</protein>
<gene>
    <name evidence="1" type="ORF">GCM10022223_43680</name>
</gene>
<accession>A0ABP6ZXP5</accession>
<dbReference type="Proteomes" id="UP001501074">
    <property type="component" value="Unassembled WGS sequence"/>
</dbReference>
<dbReference type="EMBL" id="BAAAZO010000008">
    <property type="protein sequence ID" value="GAA3621989.1"/>
    <property type="molecule type" value="Genomic_DNA"/>
</dbReference>